<evidence type="ECO:0008006" key="8">
    <source>
        <dbReference type="Google" id="ProtNLM"/>
    </source>
</evidence>
<keyword evidence="7" id="KW-1185">Reference proteome</keyword>
<evidence type="ECO:0000313" key="6">
    <source>
        <dbReference type="EMBL" id="KAL1275183.1"/>
    </source>
</evidence>
<dbReference type="InterPro" id="IPR001683">
    <property type="entry name" value="PX_dom"/>
</dbReference>
<proteinExistence type="inferred from homology"/>
<dbReference type="Pfam" id="PF00787">
    <property type="entry name" value="PX"/>
    <property type="match status" value="1"/>
</dbReference>
<dbReference type="InterPro" id="IPR036871">
    <property type="entry name" value="PX_dom_sf"/>
</dbReference>
<keyword evidence="3" id="KW-0812">Transmembrane</keyword>
<accession>A0ABR3NEP3</accession>
<dbReference type="SMART" id="SM00313">
    <property type="entry name" value="PXA"/>
    <property type="match status" value="1"/>
</dbReference>
<comment type="similarity">
    <text evidence="1">Belongs to the sorting nexin family.</text>
</comment>
<evidence type="ECO:0000313" key="7">
    <source>
        <dbReference type="Proteomes" id="UP001558613"/>
    </source>
</evidence>
<keyword evidence="3" id="KW-1133">Transmembrane helix</keyword>
<evidence type="ECO:0000256" key="1">
    <source>
        <dbReference type="ARBA" id="ARBA00010883"/>
    </source>
</evidence>
<dbReference type="InterPro" id="IPR037909">
    <property type="entry name" value="SNX19_PX"/>
</dbReference>
<feature type="region of interest" description="Disordered" evidence="2">
    <location>
        <begin position="307"/>
        <end position="330"/>
    </location>
</feature>
<gene>
    <name evidence="6" type="ORF">QQF64_027997</name>
</gene>
<evidence type="ECO:0000256" key="3">
    <source>
        <dbReference type="SAM" id="Phobius"/>
    </source>
</evidence>
<dbReference type="InterPro" id="IPR003114">
    <property type="entry name" value="Phox_assoc"/>
</dbReference>
<dbReference type="Proteomes" id="UP001558613">
    <property type="component" value="Unassembled WGS sequence"/>
</dbReference>
<reference evidence="6 7" key="1">
    <citation type="submission" date="2023-09" db="EMBL/GenBank/DDBJ databases">
        <authorList>
            <person name="Wang M."/>
        </authorList>
    </citation>
    <scope>NUCLEOTIDE SEQUENCE [LARGE SCALE GENOMIC DNA]</scope>
    <source>
        <strain evidence="6">GT-2023</strain>
        <tissue evidence="6">Liver</tissue>
    </source>
</reference>
<protein>
    <recommendedName>
        <fullName evidence="8">Sorting nexin 19</fullName>
    </recommendedName>
</protein>
<dbReference type="CDD" id="cd06893">
    <property type="entry name" value="PX_SNX19"/>
    <property type="match status" value="1"/>
</dbReference>
<evidence type="ECO:0000256" key="2">
    <source>
        <dbReference type="SAM" id="MobiDB-lite"/>
    </source>
</evidence>
<dbReference type="PROSITE" id="PS51207">
    <property type="entry name" value="PXA"/>
    <property type="match status" value="1"/>
</dbReference>
<dbReference type="SMART" id="SM00312">
    <property type="entry name" value="PX"/>
    <property type="match status" value="1"/>
</dbReference>
<sequence>MILHYFNMNCDLSLSDYLTETSIRSNLRSQTCDKMPGAANANPWSFSELLGQRSILGVVVLITWLVLFHLLVNVWLLCIFTSLLVVLGGWLGSRVALDANSLLHLEHFLPLRQSPEVHTTSESEQRLDWEIRSAVDKALRDFVSSWYCGSVSKRGDAFEREVRDAMLEAAAELKRRAKQVDRRALAQRVLELCGCHLQSFSQAKELRSTLQEEPDLMLSNSQKLWRLYTRVSLPHPALTGPANQLCYSRALVDLLMHVLIPKSHLETRTGRYMVGELITCNVLLPLVARISNPDWLNQTVVDVFTQSTNKEPPSPQQTPPGDEDEDESISSFCDCDSPVTLDCSETSSMETAWSVSTAFLHDSSETSFQSQWSSDENVQGRRSSSVLFPERMIQSTAELLRSPYRTSRLYRHSDYDLDSPSSDERKISSESLRRTDSDDENFCDCIPPSDFCGLVCLEEDTLGLLGKCFLRQNVSISEPASLESAAEECPVQPLTFTSNSLPRSLGLDSLVFENLGNLEGPVNIQNLQITGTITAKEQRSNSTHPYTLYTIKYETAIDSENSTSDQPAVYHTVNRRYSEFLNLQTRLEERTDLKKVIKNVKGPKKLFPDLPFSNLDTDKVEARRNQLESFLRKLCTIPEAANSEEVQEFLALNTDATAAFQKKPSSSRIDKMVENIVDTLKTAFPRSEPQSPTDEGDPQRKPRLRFSSKIAPTLNVPSLQPNVTYSFSERCSVLRGFSLSDLESFVEEQEKQVDGDVRSHYAGRGHIREHRLVEKRGKGADTALADIALNILCLLMKDQWSWLCTENIQKTIRLLFGTFIERWLDIGIAHLASAPCWVIYLRVLQDAVWPGGELPVVPRPEKSPEQREKTRLQCLHCLMQLFPELITDMLGSEKCRLVWEHVLESLQDPSINRHLVYCIFDLLLEFLVPEFSEETFQRSLLQSLPGDVDRTPSSA</sequence>
<name>A0ABR3NEP3_9TELE</name>
<keyword evidence="3" id="KW-0472">Membrane</keyword>
<dbReference type="SUPFAM" id="SSF64268">
    <property type="entry name" value="PX domain"/>
    <property type="match status" value="1"/>
</dbReference>
<dbReference type="PANTHER" id="PTHR22775:SF33">
    <property type="entry name" value="SNX19A PROTEIN"/>
    <property type="match status" value="1"/>
</dbReference>
<feature type="domain" description="PX" evidence="4">
    <location>
        <begin position="527"/>
        <end position="657"/>
    </location>
</feature>
<feature type="transmembrane region" description="Helical" evidence="3">
    <location>
        <begin position="74"/>
        <end position="92"/>
    </location>
</feature>
<feature type="region of interest" description="Disordered" evidence="2">
    <location>
        <begin position="681"/>
        <end position="702"/>
    </location>
</feature>
<dbReference type="EMBL" id="JAYMGO010000005">
    <property type="protein sequence ID" value="KAL1275183.1"/>
    <property type="molecule type" value="Genomic_DNA"/>
</dbReference>
<feature type="domain" description="PXA" evidence="5">
    <location>
        <begin position="124"/>
        <end position="308"/>
    </location>
</feature>
<dbReference type="Pfam" id="PF02194">
    <property type="entry name" value="PXA"/>
    <property type="match status" value="1"/>
</dbReference>
<feature type="compositionally biased region" description="Basic and acidic residues" evidence="2">
    <location>
        <begin position="422"/>
        <end position="436"/>
    </location>
</feature>
<evidence type="ECO:0000259" key="5">
    <source>
        <dbReference type="PROSITE" id="PS51207"/>
    </source>
</evidence>
<feature type="transmembrane region" description="Helical" evidence="3">
    <location>
        <begin position="50"/>
        <end position="67"/>
    </location>
</feature>
<evidence type="ECO:0000259" key="4">
    <source>
        <dbReference type="PROSITE" id="PS50195"/>
    </source>
</evidence>
<comment type="caution">
    <text evidence="6">The sequence shown here is derived from an EMBL/GenBank/DDBJ whole genome shotgun (WGS) entry which is preliminary data.</text>
</comment>
<feature type="region of interest" description="Disordered" evidence="2">
    <location>
        <begin position="413"/>
        <end position="438"/>
    </location>
</feature>
<dbReference type="Gene3D" id="3.30.1520.10">
    <property type="entry name" value="Phox-like domain"/>
    <property type="match status" value="1"/>
</dbReference>
<dbReference type="Pfam" id="PF08628">
    <property type="entry name" value="Nexin_C"/>
    <property type="match status" value="1"/>
</dbReference>
<organism evidence="6 7">
    <name type="scientific">Cirrhinus molitorella</name>
    <name type="common">mud carp</name>
    <dbReference type="NCBI Taxonomy" id="172907"/>
    <lineage>
        <taxon>Eukaryota</taxon>
        <taxon>Metazoa</taxon>
        <taxon>Chordata</taxon>
        <taxon>Craniata</taxon>
        <taxon>Vertebrata</taxon>
        <taxon>Euteleostomi</taxon>
        <taxon>Actinopterygii</taxon>
        <taxon>Neopterygii</taxon>
        <taxon>Teleostei</taxon>
        <taxon>Ostariophysi</taxon>
        <taxon>Cypriniformes</taxon>
        <taxon>Cyprinidae</taxon>
        <taxon>Labeoninae</taxon>
        <taxon>Labeonini</taxon>
        <taxon>Cirrhinus</taxon>
    </lineage>
</organism>
<dbReference type="InterPro" id="IPR013937">
    <property type="entry name" value="Sorting_nexin_C"/>
</dbReference>
<dbReference type="PANTHER" id="PTHR22775">
    <property type="entry name" value="SORTING NEXIN"/>
    <property type="match status" value="1"/>
</dbReference>
<dbReference type="PROSITE" id="PS50195">
    <property type="entry name" value="PX"/>
    <property type="match status" value="1"/>
</dbReference>